<reference evidence="2 3" key="1">
    <citation type="journal article" date="2022" name="Nat. Plants">
        <title>Genomes of leafy and leafless Platanthera orchids illuminate the evolution of mycoheterotrophy.</title>
        <authorList>
            <person name="Li M.H."/>
            <person name="Liu K.W."/>
            <person name="Li Z."/>
            <person name="Lu H.C."/>
            <person name="Ye Q.L."/>
            <person name="Zhang D."/>
            <person name="Wang J.Y."/>
            <person name="Li Y.F."/>
            <person name="Zhong Z.M."/>
            <person name="Liu X."/>
            <person name="Yu X."/>
            <person name="Liu D.K."/>
            <person name="Tu X.D."/>
            <person name="Liu B."/>
            <person name="Hao Y."/>
            <person name="Liao X.Y."/>
            <person name="Jiang Y.T."/>
            <person name="Sun W.H."/>
            <person name="Chen J."/>
            <person name="Chen Y.Q."/>
            <person name="Ai Y."/>
            <person name="Zhai J.W."/>
            <person name="Wu S.S."/>
            <person name="Zhou Z."/>
            <person name="Hsiao Y.Y."/>
            <person name="Wu W.L."/>
            <person name="Chen Y.Y."/>
            <person name="Lin Y.F."/>
            <person name="Hsu J.L."/>
            <person name="Li C.Y."/>
            <person name="Wang Z.W."/>
            <person name="Zhao X."/>
            <person name="Zhong W.Y."/>
            <person name="Ma X.K."/>
            <person name="Ma L."/>
            <person name="Huang J."/>
            <person name="Chen G.Z."/>
            <person name="Huang M.Z."/>
            <person name="Huang L."/>
            <person name="Peng D.H."/>
            <person name="Luo Y.B."/>
            <person name="Zou S.Q."/>
            <person name="Chen S.P."/>
            <person name="Lan S."/>
            <person name="Tsai W.C."/>
            <person name="Van de Peer Y."/>
            <person name="Liu Z.J."/>
        </authorList>
    </citation>
    <scope>NUCLEOTIDE SEQUENCE [LARGE SCALE GENOMIC DNA]</scope>
    <source>
        <strain evidence="2">Lor288</strain>
    </source>
</reference>
<dbReference type="InterPro" id="IPR027246">
    <property type="entry name" value="Porin_Euk/Tom40"/>
</dbReference>
<keyword evidence="3" id="KW-1185">Reference proteome</keyword>
<accession>A0ABR2LJB0</accession>
<dbReference type="Pfam" id="PF01459">
    <property type="entry name" value="Porin_3"/>
    <property type="match status" value="1"/>
</dbReference>
<evidence type="ECO:0000313" key="3">
    <source>
        <dbReference type="Proteomes" id="UP001412067"/>
    </source>
</evidence>
<evidence type="ECO:0000256" key="1">
    <source>
        <dbReference type="ARBA" id="ARBA00009624"/>
    </source>
</evidence>
<comment type="similarity">
    <text evidence="1">Belongs to the eukaryotic mitochondrial porin (TC 1.B.8.1) family.</text>
</comment>
<name>A0ABR2LJB0_9ASPA</name>
<protein>
    <submittedName>
        <fullName evidence="2">Mitochondrial outer membrane protein porin 5</fullName>
    </submittedName>
</protein>
<evidence type="ECO:0000313" key="2">
    <source>
        <dbReference type="EMBL" id="KAK8942127.1"/>
    </source>
</evidence>
<dbReference type="PANTHER" id="PTHR11743">
    <property type="entry name" value="VOLTAGE-DEPENDENT ANION-SELECTIVE CHANNEL"/>
    <property type="match status" value="1"/>
</dbReference>
<dbReference type="EMBL" id="JBBWWR010000019">
    <property type="protein sequence ID" value="KAK8942127.1"/>
    <property type="molecule type" value="Genomic_DNA"/>
</dbReference>
<dbReference type="PANTHER" id="PTHR11743:SF23">
    <property type="entry name" value="MITOCHONDRIAL OUTER MEMBRANE PROTEIN PORIN 5-RELATED"/>
    <property type="match status" value="1"/>
</dbReference>
<gene>
    <name evidence="2" type="primary">VDAC5</name>
    <name evidence="2" type="ORF">KSP40_PGU008642</name>
</gene>
<dbReference type="PROSITE" id="PS00558">
    <property type="entry name" value="EUKARYOTIC_PORIN"/>
    <property type="match status" value="1"/>
</dbReference>
<comment type="caution">
    <text evidence="2">The sequence shown here is derived from an EMBL/GenBank/DDBJ whole genome shotgun (WGS) entry which is preliminary data.</text>
</comment>
<organism evidence="2 3">
    <name type="scientific">Platanthera guangdongensis</name>
    <dbReference type="NCBI Taxonomy" id="2320717"/>
    <lineage>
        <taxon>Eukaryota</taxon>
        <taxon>Viridiplantae</taxon>
        <taxon>Streptophyta</taxon>
        <taxon>Embryophyta</taxon>
        <taxon>Tracheophyta</taxon>
        <taxon>Spermatophyta</taxon>
        <taxon>Magnoliopsida</taxon>
        <taxon>Liliopsida</taxon>
        <taxon>Asparagales</taxon>
        <taxon>Orchidaceae</taxon>
        <taxon>Orchidoideae</taxon>
        <taxon>Orchideae</taxon>
        <taxon>Orchidinae</taxon>
        <taxon>Platanthera</taxon>
    </lineage>
</organism>
<dbReference type="Gene3D" id="2.40.160.10">
    <property type="entry name" value="Porin"/>
    <property type="match status" value="1"/>
</dbReference>
<sequence length="95" mass="10392">MHDRILLGHINKVLMAYKNGIGVLITEKTFSVEGAYEMDPLTTVKARLNNSGKLGAILQHGVKPNLIVTLSGKFETKGLDRTPKFGLSLALKPFD</sequence>
<dbReference type="InterPro" id="IPR001925">
    <property type="entry name" value="Porin_Euk"/>
</dbReference>
<proteinExistence type="inferred from homology"/>
<dbReference type="Proteomes" id="UP001412067">
    <property type="component" value="Unassembled WGS sequence"/>
</dbReference>
<dbReference type="InterPro" id="IPR023614">
    <property type="entry name" value="Porin_dom_sf"/>
</dbReference>